<accession>A0ABV9K5M9</accession>
<evidence type="ECO:0000313" key="2">
    <source>
        <dbReference type="EMBL" id="MFC4665259.1"/>
    </source>
</evidence>
<dbReference type="Pfam" id="PF13304">
    <property type="entry name" value="AAA_21"/>
    <property type="match status" value="1"/>
</dbReference>
<evidence type="ECO:0000259" key="1">
    <source>
        <dbReference type="Pfam" id="PF13304"/>
    </source>
</evidence>
<dbReference type="EMBL" id="JBHSGO010000024">
    <property type="protein sequence ID" value="MFC4665259.1"/>
    <property type="molecule type" value="Genomic_DNA"/>
</dbReference>
<dbReference type="PANTHER" id="PTHR40396">
    <property type="entry name" value="ATPASE-LIKE PROTEIN"/>
    <property type="match status" value="1"/>
</dbReference>
<dbReference type="InterPro" id="IPR027417">
    <property type="entry name" value="P-loop_NTPase"/>
</dbReference>
<sequence length="365" mass="42252">MLKKFAVTNFRGFKDKIEWDLSHPSNYEFNKKAVKDGIINNGIIYGPNGAGKSNFSLAIFDIENHLSQKMKQADYYQNFVYAGNPEEQVKFEYLFQFGSDEVGYMYSKDAKGNLCDEQLLINNQEVFKKTSDEFRIINEFAMSDNSKEGIMNSANNLSIVNLLLSSFPLSNQHYLIKLQNFVNSMLWFRSLKADEYIGLESGATQMEQYIIEHKLTDDFQDFIAKVSDQRFDFVTPKAGDKQLYCKIEAAQIPFSQIISTGTQSLILIYFWLTLLDKASFVFVDEFDAFYHFKLSFEVCKRLFAQDCQVFLSSHNTYLMTNDLLRPDCNFILNNNQIKSLINCTEKELRFGHNIEKLYRGGAFKS</sequence>
<proteinExistence type="predicted"/>
<dbReference type="RefSeq" id="WP_380077238.1">
    <property type="nucleotide sequence ID" value="NZ_JBHSGO010000024.1"/>
</dbReference>
<reference evidence="3" key="1">
    <citation type="journal article" date="2019" name="Int. J. Syst. Evol. Microbiol.">
        <title>The Global Catalogue of Microorganisms (GCM) 10K type strain sequencing project: providing services to taxonomists for standard genome sequencing and annotation.</title>
        <authorList>
            <consortium name="The Broad Institute Genomics Platform"/>
            <consortium name="The Broad Institute Genome Sequencing Center for Infectious Disease"/>
            <person name="Wu L."/>
            <person name="Ma J."/>
        </authorList>
    </citation>
    <scope>NUCLEOTIDE SEQUENCE [LARGE SCALE GENOMIC DNA]</scope>
    <source>
        <strain evidence="3">CGMCC 4.7357</strain>
    </source>
</reference>
<organism evidence="2 3">
    <name type="scientific">Falsiporphyromonas endometrii</name>
    <dbReference type="NCBI Taxonomy" id="1387297"/>
    <lineage>
        <taxon>Bacteria</taxon>
        <taxon>Pseudomonadati</taxon>
        <taxon>Bacteroidota</taxon>
        <taxon>Bacteroidia</taxon>
        <taxon>Bacteroidales</taxon>
        <taxon>Porphyromonadaceae</taxon>
        <taxon>Falsiporphyromonas</taxon>
    </lineage>
</organism>
<dbReference type="SUPFAM" id="SSF52540">
    <property type="entry name" value="P-loop containing nucleoside triphosphate hydrolases"/>
    <property type="match status" value="1"/>
</dbReference>
<dbReference type="Proteomes" id="UP001596020">
    <property type="component" value="Unassembled WGS sequence"/>
</dbReference>
<keyword evidence="3" id="KW-1185">Reference proteome</keyword>
<protein>
    <submittedName>
        <fullName evidence="2">ATP/GTP-binding protein</fullName>
    </submittedName>
</protein>
<dbReference type="PANTHER" id="PTHR40396:SF1">
    <property type="entry name" value="ATPASE AAA-TYPE CORE DOMAIN-CONTAINING PROTEIN"/>
    <property type="match status" value="1"/>
</dbReference>
<feature type="domain" description="ATPase AAA-type core" evidence="1">
    <location>
        <begin position="43"/>
        <end position="319"/>
    </location>
</feature>
<gene>
    <name evidence="2" type="ORF">ACFO3G_01255</name>
</gene>
<name>A0ABV9K5M9_9PORP</name>
<dbReference type="InterPro" id="IPR003959">
    <property type="entry name" value="ATPase_AAA_core"/>
</dbReference>
<comment type="caution">
    <text evidence="2">The sequence shown here is derived from an EMBL/GenBank/DDBJ whole genome shotgun (WGS) entry which is preliminary data.</text>
</comment>
<evidence type="ECO:0000313" key="3">
    <source>
        <dbReference type="Proteomes" id="UP001596020"/>
    </source>
</evidence>
<dbReference type="Gene3D" id="3.40.50.300">
    <property type="entry name" value="P-loop containing nucleotide triphosphate hydrolases"/>
    <property type="match status" value="1"/>
</dbReference>